<dbReference type="PANTHER" id="PTHR48100">
    <property type="entry name" value="BROAD-SPECIFICITY PHOSPHATASE YOR283W-RELATED"/>
    <property type="match status" value="1"/>
</dbReference>
<gene>
    <name evidence="5" type="primary">gpmB</name>
    <name evidence="5" type="ORF">AQPW35_12690</name>
</gene>
<protein>
    <submittedName>
        <fullName evidence="5">Putative phosphoglycerate mutase GpmB</fullName>
    </submittedName>
</protein>
<dbReference type="OrthoDB" id="9781415at2"/>
<dbReference type="SUPFAM" id="SSF53254">
    <property type="entry name" value="Phosphoglycerate mutase-like"/>
    <property type="match status" value="1"/>
</dbReference>
<organism evidence="5 6">
    <name type="scientific">Pseudaquabacterium pictum</name>
    <dbReference type="NCBI Taxonomy" id="2315236"/>
    <lineage>
        <taxon>Bacteria</taxon>
        <taxon>Pseudomonadati</taxon>
        <taxon>Pseudomonadota</taxon>
        <taxon>Betaproteobacteria</taxon>
        <taxon>Burkholderiales</taxon>
        <taxon>Sphaerotilaceae</taxon>
        <taxon>Pseudaquabacterium</taxon>
    </lineage>
</organism>
<comment type="caution">
    <text evidence="5">The sequence shown here is derived from an EMBL/GenBank/DDBJ whole genome shotgun (WGS) entry which is preliminary data.</text>
</comment>
<evidence type="ECO:0000313" key="5">
    <source>
        <dbReference type="EMBL" id="GCL62188.1"/>
    </source>
</evidence>
<dbReference type="SMART" id="SM00855">
    <property type="entry name" value="PGAM"/>
    <property type="match status" value="1"/>
</dbReference>
<dbReference type="PANTHER" id="PTHR48100:SF1">
    <property type="entry name" value="HISTIDINE PHOSPHATASE FAMILY PROTEIN-RELATED"/>
    <property type="match status" value="1"/>
</dbReference>
<feature type="active site" description="Tele-phosphohistidine intermediate" evidence="3">
    <location>
        <position position="8"/>
    </location>
</feature>
<dbReference type="AlphaFoldDB" id="A0A480ATX6"/>
<accession>A0A480ATX6</accession>
<sequence length="208" mass="21630">MTLLIIRHGETPLNVARVMQPADTPLSANGQAQAELLAQRLAAGQPLRPTGIVSSDLPRALQTAQAIAAATGLPITTSPLLHERNFGDLRGRLYDSLGFDPLTREEAPPNGESIPQFAARCAAAWAWVLQQQSALGGPLAVVSHGLVIRHWLHHGPLQVPAALALPERMSNTSLTVATAAAPHAVSLVDCTAHLGGAVLADAKSLSGG</sequence>
<dbReference type="RefSeq" id="WP_137731925.1">
    <property type="nucleotide sequence ID" value="NZ_BJCL01000002.1"/>
</dbReference>
<evidence type="ECO:0000256" key="3">
    <source>
        <dbReference type="PIRSR" id="PIRSR613078-1"/>
    </source>
</evidence>
<evidence type="ECO:0000256" key="1">
    <source>
        <dbReference type="ARBA" id="ARBA00023152"/>
    </source>
</evidence>
<dbReference type="CDD" id="cd07067">
    <property type="entry name" value="HP_PGM_like"/>
    <property type="match status" value="1"/>
</dbReference>
<dbReference type="InterPro" id="IPR029033">
    <property type="entry name" value="His_PPase_superfam"/>
</dbReference>
<feature type="binding site" evidence="4">
    <location>
        <position position="59"/>
    </location>
    <ligand>
        <name>substrate</name>
    </ligand>
</feature>
<dbReference type="Gene3D" id="3.40.50.1240">
    <property type="entry name" value="Phosphoglycerate mutase-like"/>
    <property type="match status" value="1"/>
</dbReference>
<dbReference type="Proteomes" id="UP000301751">
    <property type="component" value="Unassembled WGS sequence"/>
</dbReference>
<dbReference type="InterPro" id="IPR050275">
    <property type="entry name" value="PGM_Phosphatase"/>
</dbReference>
<dbReference type="PROSITE" id="PS00175">
    <property type="entry name" value="PG_MUTASE"/>
    <property type="match status" value="1"/>
</dbReference>
<evidence type="ECO:0000256" key="2">
    <source>
        <dbReference type="ARBA" id="ARBA00023235"/>
    </source>
</evidence>
<proteinExistence type="predicted"/>
<dbReference type="GO" id="GO:0005737">
    <property type="term" value="C:cytoplasm"/>
    <property type="evidence" value="ECO:0007669"/>
    <property type="project" value="TreeGrafter"/>
</dbReference>
<reference evidence="6" key="1">
    <citation type="submission" date="2019-03" db="EMBL/GenBank/DDBJ databases">
        <title>Aquabacterium pictum sp.nov., the first bacteriochlorophyll a-containing freshwater bacterium in the genus Aquabacterium of the class Betaproteobacteria.</title>
        <authorList>
            <person name="Hirose S."/>
            <person name="Tank M."/>
            <person name="Hara E."/>
            <person name="Tamaki H."/>
            <person name="Takaichi S."/>
            <person name="Haruta S."/>
            <person name="Hanada S."/>
        </authorList>
    </citation>
    <scope>NUCLEOTIDE SEQUENCE [LARGE SCALE GENOMIC DNA]</scope>
    <source>
        <strain evidence="6">W35</strain>
    </source>
</reference>
<dbReference type="Pfam" id="PF00300">
    <property type="entry name" value="His_Phos_1"/>
    <property type="match status" value="1"/>
</dbReference>
<dbReference type="GO" id="GO:0016791">
    <property type="term" value="F:phosphatase activity"/>
    <property type="evidence" value="ECO:0007669"/>
    <property type="project" value="TreeGrafter"/>
</dbReference>
<feature type="binding site" evidence="4">
    <location>
        <begin position="7"/>
        <end position="14"/>
    </location>
    <ligand>
        <name>substrate</name>
    </ligand>
</feature>
<dbReference type="InterPro" id="IPR001345">
    <property type="entry name" value="PG/BPGM_mutase_AS"/>
</dbReference>
<name>A0A480ATX6_9BURK</name>
<dbReference type="InterPro" id="IPR013078">
    <property type="entry name" value="His_Pase_superF_clade-1"/>
</dbReference>
<keyword evidence="6" id="KW-1185">Reference proteome</keyword>
<keyword evidence="1" id="KW-0324">Glycolysis</keyword>
<keyword evidence="2" id="KW-0413">Isomerase</keyword>
<feature type="active site" description="Proton donor/acceptor" evidence="3">
    <location>
        <position position="83"/>
    </location>
</feature>
<evidence type="ECO:0000256" key="4">
    <source>
        <dbReference type="PIRSR" id="PIRSR613078-2"/>
    </source>
</evidence>
<dbReference type="EMBL" id="BJCL01000002">
    <property type="protein sequence ID" value="GCL62188.1"/>
    <property type="molecule type" value="Genomic_DNA"/>
</dbReference>
<evidence type="ECO:0000313" key="6">
    <source>
        <dbReference type="Proteomes" id="UP000301751"/>
    </source>
</evidence>